<proteinExistence type="predicted"/>
<name>A0ABT5BDN3_9BACT</name>
<evidence type="ECO:0000313" key="4">
    <source>
        <dbReference type="Proteomes" id="UP001217838"/>
    </source>
</evidence>
<feature type="region of interest" description="Disordered" evidence="1">
    <location>
        <begin position="25"/>
        <end position="58"/>
    </location>
</feature>
<dbReference type="EMBL" id="JAQNDN010000013">
    <property type="protein sequence ID" value="MDC0671106.1"/>
    <property type="molecule type" value="Genomic_DNA"/>
</dbReference>
<reference evidence="3 4" key="1">
    <citation type="submission" date="2022-11" db="EMBL/GenBank/DDBJ databases">
        <title>Minimal conservation of predation-associated metabolite biosynthetic gene clusters underscores biosynthetic potential of Myxococcota including descriptions for ten novel species: Archangium lansinium sp. nov., Myxococcus landrumus sp. nov., Nannocystis bai.</title>
        <authorList>
            <person name="Ahearne A."/>
            <person name="Stevens C."/>
            <person name="Dowd S."/>
        </authorList>
    </citation>
    <scope>NUCLEOTIDE SEQUENCE [LARGE SCALE GENOMIC DNA]</scope>
    <source>
        <strain evidence="3 4">NCELM</strain>
    </source>
</reference>
<dbReference type="RefSeq" id="WP_272001168.1">
    <property type="nucleotide sequence ID" value="NZ_JAQNDN010000013.1"/>
</dbReference>
<gene>
    <name evidence="3" type="ORF">POL58_25340</name>
</gene>
<accession>A0ABT5BDN3</accession>
<evidence type="ECO:0008006" key="5">
    <source>
        <dbReference type="Google" id="ProtNLM"/>
    </source>
</evidence>
<dbReference type="Proteomes" id="UP001217838">
    <property type="component" value="Unassembled WGS sequence"/>
</dbReference>
<evidence type="ECO:0000313" key="3">
    <source>
        <dbReference type="EMBL" id="MDC0671106.1"/>
    </source>
</evidence>
<keyword evidence="4" id="KW-1185">Reference proteome</keyword>
<evidence type="ECO:0000256" key="2">
    <source>
        <dbReference type="SAM" id="SignalP"/>
    </source>
</evidence>
<comment type="caution">
    <text evidence="3">The sequence shown here is derived from an EMBL/GenBank/DDBJ whole genome shotgun (WGS) entry which is preliminary data.</text>
</comment>
<protein>
    <recommendedName>
        <fullName evidence="5">Dickkopf N-terminal cysteine-rich domain-containing protein</fullName>
    </recommendedName>
</protein>
<organism evidence="3 4">
    <name type="scientific">Nannocystis radixulma</name>
    <dbReference type="NCBI Taxonomy" id="2995305"/>
    <lineage>
        <taxon>Bacteria</taxon>
        <taxon>Pseudomonadati</taxon>
        <taxon>Myxococcota</taxon>
        <taxon>Polyangia</taxon>
        <taxon>Nannocystales</taxon>
        <taxon>Nannocystaceae</taxon>
        <taxon>Nannocystis</taxon>
    </lineage>
</organism>
<feature type="signal peptide" evidence="2">
    <location>
        <begin position="1"/>
        <end position="25"/>
    </location>
</feature>
<sequence>MNTITLKLRSAFAALCLVACSPSLGDGTDSSDETGATPTGSDPTGASNTDANPTTSGPDIPGPCTNSNPCPDGQYCYNGFCALGCNSNGDCADDQYCATDGDGLCHNKEVSTCPDVPCEDGQVCVNGFCSTPPPNTQCMPALVDDGCESNAVCLLVSETKAECYTLPYCSEDGTCPTGTEGAVCNDGFLTDKEKICLIGFCTETSHCPANWKCFKPSPTDVVGECSSGAPLDPCLTNEDCQSNQCDFPFPDDIGWCA</sequence>
<keyword evidence="2" id="KW-0732">Signal</keyword>
<feature type="chain" id="PRO_5045174653" description="Dickkopf N-terminal cysteine-rich domain-containing protein" evidence="2">
    <location>
        <begin position="26"/>
        <end position="257"/>
    </location>
</feature>
<feature type="compositionally biased region" description="Polar residues" evidence="1">
    <location>
        <begin position="33"/>
        <end position="57"/>
    </location>
</feature>
<evidence type="ECO:0000256" key="1">
    <source>
        <dbReference type="SAM" id="MobiDB-lite"/>
    </source>
</evidence>